<dbReference type="SMART" id="SM00387">
    <property type="entry name" value="HATPase_c"/>
    <property type="match status" value="1"/>
</dbReference>
<dbReference type="SUPFAM" id="SSF52172">
    <property type="entry name" value="CheY-like"/>
    <property type="match status" value="1"/>
</dbReference>
<evidence type="ECO:0000256" key="3">
    <source>
        <dbReference type="ARBA" id="ARBA00022553"/>
    </source>
</evidence>
<evidence type="ECO:0000259" key="13">
    <source>
        <dbReference type="PROSITE" id="PS50885"/>
    </source>
</evidence>
<dbReference type="SMART" id="SM00304">
    <property type="entry name" value="HAMP"/>
    <property type="match status" value="9"/>
</dbReference>
<dbReference type="InterPro" id="IPR004358">
    <property type="entry name" value="Sig_transdc_His_kin-like_C"/>
</dbReference>
<evidence type="ECO:0000256" key="2">
    <source>
        <dbReference type="ARBA" id="ARBA00012438"/>
    </source>
</evidence>
<keyword evidence="5" id="KW-0677">Repeat</keyword>
<feature type="domain" description="HAMP" evidence="13">
    <location>
        <begin position="801"/>
        <end position="853"/>
    </location>
</feature>
<dbReference type="PANTHER" id="PTHR45339:SF1">
    <property type="entry name" value="HYBRID SIGNAL TRANSDUCTION HISTIDINE KINASE J"/>
    <property type="match status" value="1"/>
</dbReference>
<feature type="domain" description="HAMP" evidence="13">
    <location>
        <begin position="249"/>
        <end position="301"/>
    </location>
</feature>
<dbReference type="InterPro" id="IPR036097">
    <property type="entry name" value="HisK_dim/P_sf"/>
</dbReference>
<dbReference type="Gene3D" id="1.20.120.1530">
    <property type="match status" value="4"/>
</dbReference>
<dbReference type="Gene3D" id="3.30.565.10">
    <property type="entry name" value="Histidine kinase-like ATPase, C-terminal domain"/>
    <property type="match status" value="1"/>
</dbReference>
<dbReference type="CDD" id="cd16922">
    <property type="entry name" value="HATPase_EvgS-ArcB-TorS-like"/>
    <property type="match status" value="1"/>
</dbReference>
<organism evidence="14 15">
    <name type="scientific">Geranomyces variabilis</name>
    <dbReference type="NCBI Taxonomy" id="109894"/>
    <lineage>
        <taxon>Eukaryota</taxon>
        <taxon>Fungi</taxon>
        <taxon>Fungi incertae sedis</taxon>
        <taxon>Chytridiomycota</taxon>
        <taxon>Chytridiomycota incertae sedis</taxon>
        <taxon>Chytridiomycetes</taxon>
        <taxon>Spizellomycetales</taxon>
        <taxon>Powellomycetaceae</taxon>
        <taxon>Geranomyces</taxon>
    </lineage>
</organism>
<feature type="domain" description="HAMP" evidence="13">
    <location>
        <begin position="525"/>
        <end position="577"/>
    </location>
</feature>
<feature type="domain" description="HAMP" evidence="13">
    <location>
        <begin position="341"/>
        <end position="393"/>
    </location>
</feature>
<dbReference type="CDD" id="cd17546">
    <property type="entry name" value="REC_hyHK_CKI1_RcsC-like"/>
    <property type="match status" value="1"/>
</dbReference>
<evidence type="ECO:0000256" key="4">
    <source>
        <dbReference type="ARBA" id="ARBA00022679"/>
    </source>
</evidence>
<dbReference type="PANTHER" id="PTHR45339">
    <property type="entry name" value="HYBRID SIGNAL TRANSDUCTION HISTIDINE KINASE J"/>
    <property type="match status" value="1"/>
</dbReference>
<evidence type="ECO:0000256" key="7">
    <source>
        <dbReference type="ARBA" id="ARBA00022777"/>
    </source>
</evidence>
<keyword evidence="8" id="KW-0067">ATP-binding</keyword>
<dbReference type="InterPro" id="IPR005467">
    <property type="entry name" value="His_kinase_dom"/>
</dbReference>
<gene>
    <name evidence="14" type="ORF">HDU87_001678</name>
</gene>
<keyword evidence="7" id="KW-0418">Kinase</keyword>
<evidence type="ECO:0000256" key="5">
    <source>
        <dbReference type="ARBA" id="ARBA00022737"/>
    </source>
</evidence>
<dbReference type="SUPFAM" id="SSF47384">
    <property type="entry name" value="Homodimeric domain of signal transducing histidine kinase"/>
    <property type="match status" value="1"/>
</dbReference>
<dbReference type="GO" id="GO:0000155">
    <property type="term" value="F:phosphorelay sensor kinase activity"/>
    <property type="evidence" value="ECO:0007669"/>
    <property type="project" value="InterPro"/>
</dbReference>
<keyword evidence="4" id="KW-0808">Transferase</keyword>
<dbReference type="EMBL" id="JADGJQ010000141">
    <property type="protein sequence ID" value="KAJ3167473.1"/>
    <property type="molecule type" value="Genomic_DNA"/>
</dbReference>
<sequence>MNSDSHASRLDVVECALACIARSDWAKASVALHALVQQPGSASTPPITPETVAEDFFLHATAGIPPSPLRRSSSQAVSSIPFGSQALGKPAKPEGQDKVDVGRGLLRAGPIEEHDTGQVDRIHNILTTIMATQQRLLLNQQPASSLDKPTVSTEDVEHVTSDCIRVLTAIGDGDLAQRVYVEDREVTPSIRALIESVNGTARRLEAFVLPTLTVLHDVAEEGKLGEQVLVSEAAGSWASLAKSINSVNATHSARIKEIVAVCEAVESGDLTREIRVELKGDALILKKTINAMVVTLNSFANEVTKVAHLVGTEGQLGVQAQVHGVGGTWGLLTDNVNRMAANLTDQVRDIADVTKAIARGDLSRKVTVSGAGEILELKETVNSLVDQLTTFASEVTRVAREVGTDGRLGGQAVVANVAGTWKELTESVNAMAGNLTAQVRDISSVSYAIARGDLSRTVTVDVCGEMLDLKETMNGLVDQLRTFASEVTRVAREVGTEGVLGGQAVVKDVDGTWKELTESVNAMAANLTAQVRDIADVTKAIAKGDLSRKVRVDGRGEILVLKETVNSLVDQLTTFASEVTRVAREVGTEGRLGGQAVVENVAGTWKELTVSVNAMAGNLTAQVRDISSVSSAIARGDLSRTITVDVRGEMLELKETVNALVDQLRTFASEVTRVAREVGTEGVLGGQAVVKDVGGTWKELTESVNAMAANLTAQVRDIADVTKAIAKGDLSRKVRVDGSGEILELKETVNNLVDQLTTFASEVTRVAREVGTDGRLGGQAVVENVAGTWKELTESVNAMASNLTAQLRDIASVSSAIAQGDLSQTVIVDVSGEMLELKETVNGLVDRLRTFAREVTRVAREVGTEGKLGGQALVKDVAGTWKELTESVNAMAANLTSQVRAFADISVAATDGDFSRLIDVKVEGEMAKLGSKINEMVLTLRESIQKNTAAREAAELANRAKSEFLANMSHECRTPMNGIIGMTALTLEGELTRQQKDNLIIVSSLANSLLSIIDDILDISKIEAGHMQMEHIPLSLRNLVFSLLKTLAVRAYQKNITLVFDVDNTIPDHLIGDPLRLKQVITNLVGNAIKFTASGEVVLRATCRAAGEESVEILFCCSDTGIGIEADKVDMIFDTFCQADGSTSRKFGGTGLGLTISRRLVALMGGDLWVQSDFGKGSEFFFNVQFKMSTRAVEDEQKLTVFRGAHILILDDISENSSFTGEDQHVKAPALHSALTTHVSTLEALEQIMKDLGMVPSRVPTLAAASQHAEKTVFSTLVLANLDAMEYVRNDPRLRYIPVVLFMQTPRIRLDMQWCIDAGIASCASCPATRADIANSLFPSLESSIMNSGNSDTGGPAEGYEILLAEDNLVNQKLALRILERFGHRATVVENGKLAVEAFQRQSFDMILMDVQMPIMGGFEATQCIREIEKRMGHDSPLKRIPIIAVTAHAMIGDRDKCLNAGMDEYVTKPLRLNELNGIIKRFPKRVHQGSVTGGRAAVATGGAASAGLGHMPVDTSSTDRRLGGLYRTRTAQQSIGPPTVP</sequence>
<dbReference type="FunFam" id="1.20.120.1530:FF:000002">
    <property type="entry name" value="Two-component osmosensing histidine kinase"/>
    <property type="match status" value="3"/>
</dbReference>
<dbReference type="InterPro" id="IPR001789">
    <property type="entry name" value="Sig_transdc_resp-reg_receiver"/>
</dbReference>
<dbReference type="InterPro" id="IPR011006">
    <property type="entry name" value="CheY-like_superfamily"/>
</dbReference>
<evidence type="ECO:0000256" key="9">
    <source>
        <dbReference type="ARBA" id="ARBA00023012"/>
    </source>
</evidence>
<keyword evidence="3 10" id="KW-0597">Phosphoprotein</keyword>
<evidence type="ECO:0000256" key="10">
    <source>
        <dbReference type="PROSITE-ProRule" id="PRU00169"/>
    </source>
</evidence>
<dbReference type="GO" id="GO:0071474">
    <property type="term" value="P:cellular hyperosmotic response"/>
    <property type="evidence" value="ECO:0007669"/>
    <property type="project" value="TreeGrafter"/>
</dbReference>
<dbReference type="InterPro" id="IPR003660">
    <property type="entry name" value="HAMP_dom"/>
</dbReference>
<name>A0AAD5TDE9_9FUNG</name>
<feature type="domain" description="HAMP" evidence="13">
    <location>
        <begin position="893"/>
        <end position="945"/>
    </location>
</feature>
<reference evidence="14" key="1">
    <citation type="submission" date="2020-05" db="EMBL/GenBank/DDBJ databases">
        <title>Phylogenomic resolution of chytrid fungi.</title>
        <authorList>
            <person name="Stajich J.E."/>
            <person name="Amses K."/>
            <person name="Simmons R."/>
            <person name="Seto K."/>
            <person name="Myers J."/>
            <person name="Bonds A."/>
            <person name="Quandt C.A."/>
            <person name="Barry K."/>
            <person name="Liu P."/>
            <person name="Grigoriev I."/>
            <person name="Longcore J.E."/>
            <person name="James T.Y."/>
        </authorList>
    </citation>
    <scope>NUCLEOTIDE SEQUENCE</scope>
    <source>
        <strain evidence="14">JEL0379</strain>
    </source>
</reference>
<dbReference type="PRINTS" id="PR00344">
    <property type="entry name" value="BCTRLSENSOR"/>
</dbReference>
<dbReference type="Pfam" id="PF02518">
    <property type="entry name" value="HATPase_c"/>
    <property type="match status" value="1"/>
</dbReference>
<protein>
    <recommendedName>
        <fullName evidence="2">histidine kinase</fullName>
        <ecNumber evidence="2">2.7.13.3</ecNumber>
    </recommendedName>
</protein>
<dbReference type="PROSITE" id="PS50109">
    <property type="entry name" value="HIS_KIN"/>
    <property type="match status" value="1"/>
</dbReference>
<dbReference type="PROSITE" id="PS50110">
    <property type="entry name" value="RESPONSE_REGULATORY"/>
    <property type="match status" value="1"/>
</dbReference>
<evidence type="ECO:0000259" key="12">
    <source>
        <dbReference type="PROSITE" id="PS50110"/>
    </source>
</evidence>
<keyword evidence="6" id="KW-0547">Nucleotide-binding</keyword>
<dbReference type="Pfam" id="PF00512">
    <property type="entry name" value="HisKA"/>
    <property type="match status" value="1"/>
</dbReference>
<dbReference type="GO" id="GO:0005524">
    <property type="term" value="F:ATP binding"/>
    <property type="evidence" value="ECO:0007669"/>
    <property type="project" value="UniProtKB-KW"/>
</dbReference>
<dbReference type="EC" id="2.7.13.3" evidence="2"/>
<keyword evidence="15" id="KW-1185">Reference proteome</keyword>
<keyword evidence="9" id="KW-0902">Two-component regulatory system</keyword>
<dbReference type="PROSITE" id="PS50885">
    <property type="entry name" value="HAMP"/>
    <property type="match status" value="9"/>
</dbReference>
<feature type="domain" description="Response regulatory" evidence="12">
    <location>
        <begin position="1361"/>
        <end position="1484"/>
    </location>
</feature>
<evidence type="ECO:0000313" key="15">
    <source>
        <dbReference type="Proteomes" id="UP001212152"/>
    </source>
</evidence>
<dbReference type="Pfam" id="PF00672">
    <property type="entry name" value="HAMP"/>
    <property type="match status" value="7"/>
</dbReference>
<dbReference type="Pfam" id="PF00072">
    <property type="entry name" value="Response_reg"/>
    <property type="match status" value="1"/>
</dbReference>
<comment type="caution">
    <text evidence="14">The sequence shown here is derived from an EMBL/GenBank/DDBJ whole genome shotgun (WGS) entry which is preliminary data.</text>
</comment>
<dbReference type="SUPFAM" id="SSF55874">
    <property type="entry name" value="ATPase domain of HSP90 chaperone/DNA topoisomerase II/histidine kinase"/>
    <property type="match status" value="1"/>
</dbReference>
<dbReference type="Proteomes" id="UP001212152">
    <property type="component" value="Unassembled WGS sequence"/>
</dbReference>
<proteinExistence type="predicted"/>
<dbReference type="InterPro" id="IPR003661">
    <property type="entry name" value="HisK_dim/P_dom"/>
</dbReference>
<feature type="domain" description="Histidine kinase" evidence="11">
    <location>
        <begin position="967"/>
        <end position="1188"/>
    </location>
</feature>
<feature type="domain" description="HAMP" evidence="13">
    <location>
        <begin position="709"/>
        <end position="761"/>
    </location>
</feature>
<dbReference type="InterPro" id="IPR036890">
    <property type="entry name" value="HATPase_C_sf"/>
</dbReference>
<dbReference type="SUPFAM" id="SSF58104">
    <property type="entry name" value="Methyl-accepting chemotaxis protein (MCP) signaling domain"/>
    <property type="match status" value="4"/>
</dbReference>
<evidence type="ECO:0000259" key="11">
    <source>
        <dbReference type="PROSITE" id="PS50109"/>
    </source>
</evidence>
<feature type="domain" description="HAMP" evidence="13">
    <location>
        <begin position="165"/>
        <end position="209"/>
    </location>
</feature>
<dbReference type="InterPro" id="IPR003594">
    <property type="entry name" value="HATPase_dom"/>
</dbReference>
<dbReference type="FunFam" id="1.10.287.130:FF:000002">
    <property type="entry name" value="Two-component osmosensing histidine kinase"/>
    <property type="match status" value="1"/>
</dbReference>
<feature type="domain" description="HAMP" evidence="13">
    <location>
        <begin position="617"/>
        <end position="669"/>
    </location>
</feature>
<dbReference type="FunFam" id="3.30.565.10:FF:000010">
    <property type="entry name" value="Sensor histidine kinase RcsC"/>
    <property type="match status" value="1"/>
</dbReference>
<dbReference type="GO" id="GO:0016020">
    <property type="term" value="C:membrane"/>
    <property type="evidence" value="ECO:0007669"/>
    <property type="project" value="InterPro"/>
</dbReference>
<dbReference type="CDD" id="cd00082">
    <property type="entry name" value="HisKA"/>
    <property type="match status" value="1"/>
</dbReference>
<evidence type="ECO:0000313" key="14">
    <source>
        <dbReference type="EMBL" id="KAJ3167473.1"/>
    </source>
</evidence>
<dbReference type="Gene3D" id="3.40.50.2300">
    <property type="match status" value="1"/>
</dbReference>
<feature type="modified residue" description="4-aspartylphosphate" evidence="10">
    <location>
        <position position="1410"/>
    </location>
</feature>
<evidence type="ECO:0000256" key="8">
    <source>
        <dbReference type="ARBA" id="ARBA00022840"/>
    </source>
</evidence>
<evidence type="ECO:0000256" key="6">
    <source>
        <dbReference type="ARBA" id="ARBA00022741"/>
    </source>
</evidence>
<comment type="catalytic activity">
    <reaction evidence="1">
        <text>ATP + protein L-histidine = ADP + protein N-phospho-L-histidine.</text>
        <dbReference type="EC" id="2.7.13.3"/>
    </reaction>
</comment>
<dbReference type="SMART" id="SM00448">
    <property type="entry name" value="REC"/>
    <property type="match status" value="1"/>
</dbReference>
<feature type="domain" description="HAMP" evidence="13">
    <location>
        <begin position="433"/>
        <end position="485"/>
    </location>
</feature>
<accession>A0AAD5TDE9</accession>
<dbReference type="Gene3D" id="1.10.8.500">
    <property type="entry name" value="HAMP domain in histidine kinase"/>
    <property type="match status" value="2"/>
</dbReference>
<evidence type="ECO:0000256" key="1">
    <source>
        <dbReference type="ARBA" id="ARBA00000085"/>
    </source>
</evidence>
<dbReference type="Gene3D" id="1.10.287.130">
    <property type="match status" value="1"/>
</dbReference>
<dbReference type="CDD" id="cd06225">
    <property type="entry name" value="HAMP"/>
    <property type="match status" value="5"/>
</dbReference>
<dbReference type="SMART" id="SM00388">
    <property type="entry name" value="HisKA"/>
    <property type="match status" value="1"/>
</dbReference>